<sequence>MRTRARARSVGVAVAASVALLAGRARGDARARLEGTRDDAVAMRVAAFAPCEETNARTRVEMCFEHDIASGDAACAIGEGTIRRARDGTEVGDSCGAMEIADGRVVVRLRTGERSCAVREGDAFRIEAYYECASDGRLFPYSTLLLGEVVALADSAIYLAEAAHELEQAVETQDEEREHEEDDRATSFTIYWPASF</sequence>
<evidence type="ECO:0000313" key="1">
    <source>
        <dbReference type="EMBL" id="ABO93855.1"/>
    </source>
</evidence>
<gene>
    <name evidence="1" type="ORF">OSTLU_92160</name>
</gene>
<dbReference type="HOGENOM" id="CLU_1392245_0_0_1"/>
<dbReference type="Gramene" id="ABO93855">
    <property type="protein sequence ID" value="ABO93855"/>
    <property type="gene ID" value="OSTLU_92160"/>
</dbReference>
<dbReference type="EMBL" id="CP000581">
    <property type="protein sequence ID" value="ABO93855.1"/>
    <property type="molecule type" value="Genomic_DNA"/>
</dbReference>
<protein>
    <submittedName>
        <fullName evidence="1">Uncharacterized protein</fullName>
    </submittedName>
</protein>
<dbReference type="GeneID" id="5000024"/>
<proteinExistence type="predicted"/>
<reference evidence="1 2" key="1">
    <citation type="journal article" date="2007" name="Proc. Natl. Acad. Sci. U.S.A.">
        <title>The tiny eukaryote Ostreococcus provides genomic insights into the paradox of plankton speciation.</title>
        <authorList>
            <person name="Palenik B."/>
            <person name="Grimwood J."/>
            <person name="Aerts A."/>
            <person name="Rouze P."/>
            <person name="Salamov A."/>
            <person name="Putnam N."/>
            <person name="Dupont C."/>
            <person name="Jorgensen R."/>
            <person name="Derelle E."/>
            <person name="Rombauts S."/>
            <person name="Zhou K."/>
            <person name="Otillar R."/>
            <person name="Merchant S.S."/>
            <person name="Podell S."/>
            <person name="Gaasterland T."/>
            <person name="Napoli C."/>
            <person name="Gendler K."/>
            <person name="Manuell A."/>
            <person name="Tai V."/>
            <person name="Vallon O."/>
            <person name="Piganeau G."/>
            <person name="Jancek S."/>
            <person name="Heijde M."/>
            <person name="Jabbari K."/>
            <person name="Bowler C."/>
            <person name="Lohr M."/>
            <person name="Robbens S."/>
            <person name="Werner G."/>
            <person name="Dubchak I."/>
            <person name="Pazour G.J."/>
            <person name="Ren Q."/>
            <person name="Paulsen I."/>
            <person name="Delwiche C."/>
            <person name="Schmutz J."/>
            <person name="Rokhsar D."/>
            <person name="Van de Peer Y."/>
            <person name="Moreau H."/>
            <person name="Grigoriev I.V."/>
        </authorList>
    </citation>
    <scope>NUCLEOTIDE SEQUENCE [LARGE SCALE GENOMIC DNA]</scope>
    <source>
        <strain evidence="1 2">CCE9901</strain>
    </source>
</reference>
<evidence type="ECO:0000313" key="2">
    <source>
        <dbReference type="Proteomes" id="UP000001568"/>
    </source>
</evidence>
<dbReference type="KEGG" id="olu:OSTLU_92160"/>
<dbReference type="Proteomes" id="UP000001568">
    <property type="component" value="Chromosome 1"/>
</dbReference>
<accession>A4RRF9</accession>
<dbReference type="OMA" id="ACRIEAN"/>
<keyword evidence="2" id="KW-1185">Reference proteome</keyword>
<dbReference type="OrthoDB" id="10574688at2759"/>
<dbReference type="RefSeq" id="XP_001415563.1">
    <property type="nucleotide sequence ID" value="XM_001415526.1"/>
</dbReference>
<name>A4RRF9_OSTLU</name>
<organism evidence="1 2">
    <name type="scientific">Ostreococcus lucimarinus (strain CCE9901)</name>
    <dbReference type="NCBI Taxonomy" id="436017"/>
    <lineage>
        <taxon>Eukaryota</taxon>
        <taxon>Viridiplantae</taxon>
        <taxon>Chlorophyta</taxon>
        <taxon>Mamiellophyceae</taxon>
        <taxon>Mamiellales</taxon>
        <taxon>Bathycoccaceae</taxon>
        <taxon>Ostreococcus</taxon>
    </lineage>
</organism>
<dbReference type="AlphaFoldDB" id="A4RRF9"/>